<name>D4Z357_SPHIU</name>
<dbReference type="HOGENOM" id="CLU_966285_0_0_5"/>
<dbReference type="KEGG" id="sjp:SJA_C1-22050"/>
<dbReference type="EMBL" id="AP010803">
    <property type="protein sequence ID" value="BAI97039.1"/>
    <property type="molecule type" value="Genomic_DNA"/>
</dbReference>
<dbReference type="AlphaFoldDB" id="D4Z357"/>
<accession>D4Z357</accession>
<reference evidence="1 2" key="1">
    <citation type="journal article" date="2010" name="J. Bacteriol.">
        <title>Complete genome sequence of the representative gamma-hexachlorocyclohexane-degrading bacterium Sphingobium japonicum UT26.</title>
        <authorList>
            <person name="Nagata Y."/>
            <person name="Ohtsubo Y."/>
            <person name="Endo R."/>
            <person name="Ichikawa N."/>
            <person name="Ankai A."/>
            <person name="Oguchi A."/>
            <person name="Fukui S."/>
            <person name="Fujita N."/>
            <person name="Tsuda M."/>
        </authorList>
    </citation>
    <scope>NUCLEOTIDE SEQUENCE [LARGE SCALE GENOMIC DNA]</scope>
    <source>
        <strain evidence="2">DSM 16413 / CCM 7287 / MTCC 6362 / UT26 / NBRC 101211 / UT26S</strain>
    </source>
</reference>
<evidence type="ECO:0000313" key="1">
    <source>
        <dbReference type="EMBL" id="BAI97039.1"/>
    </source>
</evidence>
<protein>
    <submittedName>
        <fullName evidence="1">Uncharacterized protein</fullName>
    </submittedName>
</protein>
<organism evidence="1 2">
    <name type="scientific">Sphingobium indicum (strain DSM 16413 / CCM 7287 / MTCC 6362 / UT26 / NBRC 101211 / UT26S)</name>
    <name type="common">Sphingobium japonicum</name>
    <dbReference type="NCBI Taxonomy" id="452662"/>
    <lineage>
        <taxon>Bacteria</taxon>
        <taxon>Pseudomonadati</taxon>
        <taxon>Pseudomonadota</taxon>
        <taxon>Alphaproteobacteria</taxon>
        <taxon>Sphingomonadales</taxon>
        <taxon>Sphingomonadaceae</taxon>
        <taxon>Sphingobium</taxon>
    </lineage>
</organism>
<keyword evidence="2" id="KW-1185">Reference proteome</keyword>
<gene>
    <name evidence="1" type="ordered locus">SJA_C1-22050</name>
</gene>
<dbReference type="STRING" id="452662.SJA_C1-22050"/>
<proteinExistence type="predicted"/>
<sequence>MGAGMGMPAWFQGVDMKRGIFAVGLCLAACIATVAARAETLDNDSVVALVSAGLGDEAVIAKIKASPARYRLSTEDLIALKKNGVSGPVIAAMIEAGSQGITSAKAAMSADSPDPLVPHPSGIYMLVEGAEPARMARIDPTISNQSKTGGILGYAFTGGIASLSIKAVIPNVSARIASGKARPTFYFYFDEANRSLSQAGAPSLWLAGPAAAITSPNEFSLIQFDVKKGRRETRVGSMNLGGAKSGVMDKDRIAFDYEQVAPGVFKVMPKADLGAGEYGFLYSVSAGSGPGMWGGGTGGARIFDFAVRP</sequence>
<dbReference type="Proteomes" id="UP000007753">
    <property type="component" value="Chromosome 1"/>
</dbReference>
<evidence type="ECO:0000313" key="2">
    <source>
        <dbReference type="Proteomes" id="UP000007753"/>
    </source>
</evidence>
<dbReference type="eggNOG" id="ENOG50335PM">
    <property type="taxonomic scope" value="Bacteria"/>
</dbReference>